<comment type="caution">
    <text evidence="3">The sequence shown here is derived from an EMBL/GenBank/DDBJ whole genome shotgun (WGS) entry which is preliminary data.</text>
</comment>
<name>A0A124G7R5_9ACTN</name>
<accession>A0A124G7R5</accession>
<feature type="domain" description="Sigma 54 modulation/S30EA ribosomal protein C-terminal" evidence="2">
    <location>
        <begin position="137"/>
        <end position="192"/>
    </location>
</feature>
<evidence type="ECO:0000313" key="4">
    <source>
        <dbReference type="Proteomes" id="UP000053244"/>
    </source>
</evidence>
<dbReference type="SUPFAM" id="SSF69754">
    <property type="entry name" value="Ribosome binding protein Y (YfiA homologue)"/>
    <property type="match status" value="1"/>
</dbReference>
<dbReference type="PANTHER" id="PTHR33231:SF1">
    <property type="entry name" value="30S RIBOSOMAL PROTEIN"/>
    <property type="match status" value="1"/>
</dbReference>
<dbReference type="InterPro" id="IPR050574">
    <property type="entry name" value="HPF/YfiA_ribosome-assoc"/>
</dbReference>
<dbReference type="InterPro" id="IPR036567">
    <property type="entry name" value="RHF-like"/>
</dbReference>
<dbReference type="AlphaFoldDB" id="A0A124G7R5"/>
<keyword evidence="4" id="KW-1185">Reference proteome</keyword>
<feature type="region of interest" description="Disordered" evidence="1">
    <location>
        <begin position="107"/>
        <end position="128"/>
    </location>
</feature>
<feature type="domain" description="Sigma 54 modulation/S30EA ribosomal protein C-terminal" evidence="2">
    <location>
        <begin position="215"/>
        <end position="259"/>
    </location>
</feature>
<dbReference type="GO" id="GO:0043024">
    <property type="term" value="F:ribosomal small subunit binding"/>
    <property type="evidence" value="ECO:0007669"/>
    <property type="project" value="TreeGrafter"/>
</dbReference>
<dbReference type="PANTHER" id="PTHR33231">
    <property type="entry name" value="30S RIBOSOMAL PROTEIN"/>
    <property type="match status" value="1"/>
</dbReference>
<dbReference type="InterPro" id="IPR032528">
    <property type="entry name" value="Ribosom_S30AE_C"/>
</dbReference>
<dbReference type="EMBL" id="LLZH01000331">
    <property type="protein sequence ID" value="KUL23530.1"/>
    <property type="molecule type" value="Genomic_DNA"/>
</dbReference>
<dbReference type="RefSeq" id="WP_067706180.1">
    <property type="nucleotide sequence ID" value="NZ_LLZH01000331.1"/>
</dbReference>
<proteinExistence type="predicted"/>
<evidence type="ECO:0000313" key="3">
    <source>
        <dbReference type="EMBL" id="KUL23530.1"/>
    </source>
</evidence>
<dbReference type="Gene3D" id="3.30.505.50">
    <property type="entry name" value="Sigma 54 modulation/S30EA ribosomal protein, C-terminal domain"/>
    <property type="match status" value="2"/>
</dbReference>
<dbReference type="InterPro" id="IPR038416">
    <property type="entry name" value="Ribosom_S30AE_C_sf"/>
</dbReference>
<dbReference type="Pfam" id="PF16321">
    <property type="entry name" value="Ribosom_S30AE_C"/>
    <property type="match status" value="2"/>
</dbReference>
<organism evidence="3 4">
    <name type="scientific">Actinoplanes awajinensis subsp. mycoplanecinus</name>
    <dbReference type="NCBI Taxonomy" id="135947"/>
    <lineage>
        <taxon>Bacteria</taxon>
        <taxon>Bacillati</taxon>
        <taxon>Actinomycetota</taxon>
        <taxon>Actinomycetes</taxon>
        <taxon>Micromonosporales</taxon>
        <taxon>Micromonosporaceae</taxon>
        <taxon>Actinoplanes</taxon>
    </lineage>
</organism>
<dbReference type="GO" id="GO:0045900">
    <property type="term" value="P:negative regulation of translational elongation"/>
    <property type="evidence" value="ECO:0007669"/>
    <property type="project" value="TreeGrafter"/>
</dbReference>
<dbReference type="Proteomes" id="UP000053244">
    <property type="component" value="Unassembled WGS sequence"/>
</dbReference>
<reference evidence="3 4" key="1">
    <citation type="submission" date="2015-10" db="EMBL/GenBank/DDBJ databases">
        <authorList>
            <person name="Gilbert D.G."/>
        </authorList>
    </citation>
    <scope>NUCLEOTIDE SEQUENCE [LARGE SCALE GENOMIC DNA]</scope>
    <source>
        <strain evidence="3 4">NRRL B-16712</strain>
    </source>
</reference>
<dbReference type="OrthoDB" id="3825664at2"/>
<gene>
    <name evidence="3" type="ORF">ADL15_46020</name>
</gene>
<evidence type="ECO:0000256" key="1">
    <source>
        <dbReference type="SAM" id="MobiDB-lite"/>
    </source>
</evidence>
<dbReference type="GO" id="GO:0022627">
    <property type="term" value="C:cytosolic small ribosomal subunit"/>
    <property type="evidence" value="ECO:0007669"/>
    <property type="project" value="TreeGrafter"/>
</dbReference>
<dbReference type="Gene3D" id="3.30.160.100">
    <property type="entry name" value="Ribosome hibernation promotion factor-like"/>
    <property type="match status" value="1"/>
</dbReference>
<evidence type="ECO:0000259" key="2">
    <source>
        <dbReference type="Pfam" id="PF16321"/>
    </source>
</evidence>
<sequence length="264" mass="29762">MSGPQPTTATGIEVVTHGRVPADLVAYARYKVLQACRHTRRPIPHVRLKLSYWEDTPVSRPARAQANVDLDGRLLRGEVTAPTMREAVDLLEDRLRRRLARAARHWEARRGSRPGPEGWRHGSAGRHPLAYFPRPVQERRVVRHKSYEPARTTPDEAVFDMDLLDYDVHLFTDETTGQDAVVYRAGPTGYRLARLRPADRPAPATAVPLTVSDRPAPRLTLAEAVDRLNLTDQPFLFFADVTDGRGRLLYHRYDGHYGLVTPAG</sequence>
<protein>
    <recommendedName>
        <fullName evidence="2">Sigma 54 modulation/S30EA ribosomal protein C-terminal domain-containing protein</fullName>
    </recommendedName>
</protein>